<evidence type="ECO:0000313" key="3">
    <source>
        <dbReference type="Proteomes" id="UP000460221"/>
    </source>
</evidence>
<dbReference type="SUPFAM" id="SSF56645">
    <property type="entry name" value="Acyl-CoA dehydrogenase NM domain-like"/>
    <property type="match status" value="1"/>
</dbReference>
<dbReference type="InterPro" id="IPR013786">
    <property type="entry name" value="AcylCoA_DH/ox_N"/>
</dbReference>
<dbReference type="Proteomes" id="UP000460221">
    <property type="component" value="Unassembled WGS sequence"/>
</dbReference>
<dbReference type="InterPro" id="IPR009100">
    <property type="entry name" value="AcylCoA_DH/oxidase_NM_dom_sf"/>
</dbReference>
<comment type="caution">
    <text evidence="2">The sequence shown here is derived from an EMBL/GenBank/DDBJ whole genome shotgun (WGS) entry which is preliminary data.</text>
</comment>
<reference evidence="2 3" key="1">
    <citation type="submission" date="2019-11" db="EMBL/GenBank/DDBJ databases">
        <authorList>
            <person name="Jiang L.-Q."/>
        </authorList>
    </citation>
    <scope>NUCLEOTIDE SEQUENCE [LARGE SCALE GENOMIC DNA]</scope>
    <source>
        <strain evidence="2 3">YIM 132087</strain>
    </source>
</reference>
<evidence type="ECO:0000259" key="1">
    <source>
        <dbReference type="Pfam" id="PF02771"/>
    </source>
</evidence>
<feature type="domain" description="Acyl-CoA dehydrogenase/oxidase N-terminal" evidence="1">
    <location>
        <begin position="5"/>
        <end position="107"/>
    </location>
</feature>
<dbReference type="GO" id="GO:0050660">
    <property type="term" value="F:flavin adenine dinucleotide binding"/>
    <property type="evidence" value="ECO:0007669"/>
    <property type="project" value="InterPro"/>
</dbReference>
<dbReference type="InterPro" id="IPR037069">
    <property type="entry name" value="AcylCoA_DH/ox_N_sf"/>
</dbReference>
<sequence length="327" mass="34002">MAIREVLRERAHALAHDLLFPSAAAVDAADRLPDEHWSALAGAGLLALAADSDDLGPESFALAGDVLASLAGGCLSTGFLWIQHEGTAMAVARSSLRDRYLPGLVDGSVRSGIALGGLRPGPDQLRVRAVDGGFVLDGSVPWVSGWGMLDVLQVAAVCGDEVVFLLIDAVPSDGLTGTLLSLVAAQASRTVTLHCAGLFVPGDRELARMPLDDWNEMQRWGSPLNGFLALGVAGRCALLLGDEAGDLPDAIVRTRADLLAADPPAVPAARAAASVLADRAAARLAVRTGAASVLRGSDAERLRREAGFLLVFASRPLIRAETMDRLG</sequence>
<gene>
    <name evidence="2" type="ORF">GIS00_12535</name>
</gene>
<dbReference type="AlphaFoldDB" id="A0A7K1FKT7"/>
<dbReference type="GO" id="GO:0016627">
    <property type="term" value="F:oxidoreductase activity, acting on the CH-CH group of donors"/>
    <property type="evidence" value="ECO:0007669"/>
    <property type="project" value="InterPro"/>
</dbReference>
<dbReference type="Pfam" id="PF02771">
    <property type="entry name" value="Acyl-CoA_dh_N"/>
    <property type="match status" value="1"/>
</dbReference>
<proteinExistence type="predicted"/>
<accession>A0A7K1FKT7</accession>
<dbReference type="EMBL" id="WLYK01000005">
    <property type="protein sequence ID" value="MTD14767.1"/>
    <property type="molecule type" value="Genomic_DNA"/>
</dbReference>
<dbReference type="RefSeq" id="WP_154768788.1">
    <property type="nucleotide sequence ID" value="NZ_WLYK01000005.1"/>
</dbReference>
<keyword evidence="3" id="KW-1185">Reference proteome</keyword>
<evidence type="ECO:0000313" key="2">
    <source>
        <dbReference type="EMBL" id="MTD14767.1"/>
    </source>
</evidence>
<protein>
    <submittedName>
        <fullName evidence="2">Acyl-CoA dehydrogenase</fullName>
    </submittedName>
</protein>
<dbReference type="Gene3D" id="1.10.540.10">
    <property type="entry name" value="Acyl-CoA dehydrogenase/oxidase, N-terminal domain"/>
    <property type="match status" value="1"/>
</dbReference>
<organism evidence="2 3">
    <name type="scientific">Nakamurella alba</name>
    <dbReference type="NCBI Taxonomy" id="2665158"/>
    <lineage>
        <taxon>Bacteria</taxon>
        <taxon>Bacillati</taxon>
        <taxon>Actinomycetota</taxon>
        <taxon>Actinomycetes</taxon>
        <taxon>Nakamurellales</taxon>
        <taxon>Nakamurellaceae</taxon>
        <taxon>Nakamurella</taxon>
    </lineage>
</organism>
<name>A0A7K1FKT7_9ACTN</name>